<organism evidence="2 3">
    <name type="scientific">Saccharopolyspora gregorii</name>
    <dbReference type="NCBI Taxonomy" id="33914"/>
    <lineage>
        <taxon>Bacteria</taxon>
        <taxon>Bacillati</taxon>
        <taxon>Actinomycetota</taxon>
        <taxon>Actinomycetes</taxon>
        <taxon>Pseudonocardiales</taxon>
        <taxon>Pseudonocardiaceae</taxon>
        <taxon>Saccharopolyspora</taxon>
    </lineage>
</organism>
<name>A0ABP6S1F8_9PSEU</name>
<proteinExistence type="predicted"/>
<gene>
    <name evidence="2" type="ORF">GCM10020366_65940</name>
</gene>
<keyword evidence="3" id="KW-1185">Reference proteome</keyword>
<reference evidence="3" key="1">
    <citation type="journal article" date="2019" name="Int. J. Syst. Evol. Microbiol.">
        <title>The Global Catalogue of Microorganisms (GCM) 10K type strain sequencing project: providing services to taxonomists for standard genome sequencing and annotation.</title>
        <authorList>
            <consortium name="The Broad Institute Genomics Platform"/>
            <consortium name="The Broad Institute Genome Sequencing Center for Infectious Disease"/>
            <person name="Wu L."/>
            <person name="Ma J."/>
        </authorList>
    </citation>
    <scope>NUCLEOTIDE SEQUENCE [LARGE SCALE GENOMIC DNA]</scope>
    <source>
        <strain evidence="3">JCM 9687</strain>
    </source>
</reference>
<evidence type="ECO:0000313" key="2">
    <source>
        <dbReference type="EMBL" id="GAA3365556.1"/>
    </source>
</evidence>
<accession>A0ABP6S1F8</accession>
<evidence type="ECO:0000256" key="1">
    <source>
        <dbReference type="SAM" id="MobiDB-lite"/>
    </source>
</evidence>
<evidence type="ECO:0000313" key="3">
    <source>
        <dbReference type="Proteomes" id="UP001500483"/>
    </source>
</evidence>
<dbReference type="EMBL" id="BAAAYK010000038">
    <property type="protein sequence ID" value="GAA3365556.1"/>
    <property type="molecule type" value="Genomic_DNA"/>
</dbReference>
<feature type="compositionally biased region" description="Basic and acidic residues" evidence="1">
    <location>
        <begin position="56"/>
        <end position="87"/>
    </location>
</feature>
<comment type="caution">
    <text evidence="2">The sequence shown here is derived from an EMBL/GenBank/DDBJ whole genome shotgun (WGS) entry which is preliminary data.</text>
</comment>
<feature type="region of interest" description="Disordered" evidence="1">
    <location>
        <begin position="1"/>
        <end position="87"/>
    </location>
</feature>
<sequence>MPGHGRTTILVEEADHGIRSPRIPVMGDDGGMTETERQRRRRLAEIFGEVLPETTSDERSEGPDRRDGDQRETERWYRENRPPHHGG</sequence>
<protein>
    <submittedName>
        <fullName evidence="2">Uncharacterized protein</fullName>
    </submittedName>
</protein>
<dbReference type="Proteomes" id="UP001500483">
    <property type="component" value="Unassembled WGS sequence"/>
</dbReference>